<evidence type="ECO:0000313" key="11">
    <source>
        <dbReference type="Proteomes" id="UP000501346"/>
    </source>
</evidence>
<dbReference type="SUPFAM" id="SSF53244">
    <property type="entry name" value="MurD-like peptide ligases, peptide-binding domain"/>
    <property type="match status" value="1"/>
</dbReference>
<evidence type="ECO:0000256" key="1">
    <source>
        <dbReference type="ARBA" id="ARBA00005150"/>
    </source>
</evidence>
<accession>A0A6C1DX23</accession>
<sequence length="427" mass="47839">MAIELGLSRITKLLEHLGNPQNSLRVLHIAGTNGKGSVCTYLSSVLQQKSYQIGKFTTPHLVHVTDSITINNKPIPLERYQNIRLQLEALNKSHSLKCTEFELLTCTAFKYFYDVQCQWCVIEVGLGGRLDATNVIPGANKACCGITKISLDHESFLGNTLSEISKEKAGIITEGVPFTVIDGTNEASVTNVVKERCKALGSELSVTDSQLNGNMIDTNSWGCFDLAKLPLNGEYQIFNLRVAMGMLDYLQMNELIDITKNEVSTRLAKVDWPGRLYRMDYRFDKVSNRTVPILMDGAHNGSAAVELVKYLRKEYGNQPLTFVMAVTHGKNLEPLLQPLLRPIDQVILTRFNNVEGMPWIHATDPEEIKDFILTQGYTKEIVIENDLHQVLPSLAHVSDEQRRPIVVCGSLYLCGELLRIHNSHLRN</sequence>
<protein>
    <recommendedName>
        <fullName evidence="9">Dihydrofolate synthetase</fullName>
        <ecNumber evidence="9">6.3.2.12</ecNumber>
    </recommendedName>
</protein>
<organism evidence="10 11">
    <name type="scientific">Saccharomyces pastorianus</name>
    <name type="common">Lager yeast</name>
    <name type="synonym">Saccharomyces cerevisiae x Saccharomyces eubayanus</name>
    <dbReference type="NCBI Taxonomy" id="27292"/>
    <lineage>
        <taxon>Eukaryota</taxon>
        <taxon>Fungi</taxon>
        <taxon>Dikarya</taxon>
        <taxon>Ascomycota</taxon>
        <taxon>Saccharomycotina</taxon>
        <taxon>Saccharomycetes</taxon>
        <taxon>Saccharomycetales</taxon>
        <taxon>Saccharomycetaceae</taxon>
        <taxon>Saccharomyces</taxon>
    </lineage>
</organism>
<evidence type="ECO:0000256" key="2">
    <source>
        <dbReference type="ARBA" id="ARBA00008276"/>
    </source>
</evidence>
<dbReference type="GO" id="GO:0046872">
    <property type="term" value="F:metal ion binding"/>
    <property type="evidence" value="ECO:0007669"/>
    <property type="project" value="UniProtKB-KW"/>
</dbReference>
<dbReference type="Gene3D" id="3.90.190.20">
    <property type="entry name" value="Mur ligase, C-terminal domain"/>
    <property type="match status" value="1"/>
</dbReference>
<evidence type="ECO:0000256" key="4">
    <source>
        <dbReference type="ARBA" id="ARBA00022598"/>
    </source>
</evidence>
<keyword evidence="5" id="KW-0479">Metal-binding</keyword>
<dbReference type="PANTHER" id="PTHR11136">
    <property type="entry name" value="FOLYLPOLYGLUTAMATE SYNTHASE-RELATED"/>
    <property type="match status" value="1"/>
</dbReference>
<comment type="pathway">
    <text evidence="1 9">Cofactor biosynthesis; tetrahydrofolylpolyglutamate biosynthesis.</text>
</comment>
<keyword evidence="6 9" id="KW-0547">Nucleotide-binding</keyword>
<dbReference type="Gene3D" id="3.40.1190.10">
    <property type="entry name" value="Mur-like, catalytic domain"/>
    <property type="match status" value="1"/>
</dbReference>
<dbReference type="UniPathway" id="UPA00850"/>
<dbReference type="GO" id="GO:0004326">
    <property type="term" value="F:tetrahydrofolylpolyglutamate synthase activity"/>
    <property type="evidence" value="ECO:0007669"/>
    <property type="project" value="InterPro"/>
</dbReference>
<comment type="catalytic activity">
    <reaction evidence="9">
        <text>7,8-dihydropteroate + L-glutamate + ATP = 7,8-dihydrofolate + ADP + phosphate + H(+)</text>
        <dbReference type="Rhea" id="RHEA:23584"/>
        <dbReference type="ChEBI" id="CHEBI:15378"/>
        <dbReference type="ChEBI" id="CHEBI:17839"/>
        <dbReference type="ChEBI" id="CHEBI:29985"/>
        <dbReference type="ChEBI" id="CHEBI:30616"/>
        <dbReference type="ChEBI" id="CHEBI:43474"/>
        <dbReference type="ChEBI" id="CHEBI:57451"/>
        <dbReference type="ChEBI" id="CHEBI:456216"/>
        <dbReference type="EC" id="6.3.2.12"/>
    </reaction>
</comment>
<evidence type="ECO:0000256" key="3">
    <source>
        <dbReference type="ARBA" id="ARBA00022563"/>
    </source>
</evidence>
<dbReference type="InterPro" id="IPR001645">
    <property type="entry name" value="Folylpolyglutamate_synth"/>
</dbReference>
<dbReference type="FunFam" id="3.40.1190.10:FF:000010">
    <property type="entry name" value="Dihydrofolate synthetase"/>
    <property type="match status" value="1"/>
</dbReference>
<proteinExistence type="inferred from homology"/>
<evidence type="ECO:0000256" key="8">
    <source>
        <dbReference type="ARBA" id="ARBA00022842"/>
    </source>
</evidence>
<keyword evidence="8" id="KW-0460">Magnesium</keyword>
<dbReference type="OrthoDB" id="5212574at2759"/>
<dbReference type="GO" id="GO:0008841">
    <property type="term" value="F:dihydrofolate synthase activity"/>
    <property type="evidence" value="ECO:0007669"/>
    <property type="project" value="UniProtKB-EC"/>
</dbReference>
<evidence type="ECO:0000313" key="10">
    <source>
        <dbReference type="EMBL" id="QID81626.1"/>
    </source>
</evidence>
<name>A0A6C1DX23_SACPS</name>
<reference evidence="10 11" key="1">
    <citation type="journal article" date="2019" name="BMC Genomics">
        <title>Chromosome level assembly and comparative genome analysis confirm lager-brewing yeasts originated from a single hybridization.</title>
        <authorList>
            <person name="Salazar A.N."/>
            <person name="Gorter de Vries A.R."/>
            <person name="van den Broek M."/>
            <person name="Brouwers N."/>
            <person name="de la Torre Cortes P."/>
            <person name="Kuijpers N.G.A."/>
            <person name="Daran J.G."/>
            <person name="Abeel T."/>
        </authorList>
    </citation>
    <scope>NUCLEOTIDE SEQUENCE [LARGE SCALE GENOMIC DNA]</scope>
    <source>
        <strain evidence="10 11">CBS 1483</strain>
    </source>
</reference>
<dbReference type="EMBL" id="CP048994">
    <property type="protein sequence ID" value="QID81626.1"/>
    <property type="molecule type" value="Genomic_DNA"/>
</dbReference>
<dbReference type="PANTHER" id="PTHR11136:SF0">
    <property type="entry name" value="DIHYDROFOLATE SYNTHETASE-RELATED"/>
    <property type="match status" value="1"/>
</dbReference>
<keyword evidence="3 9" id="KW-0554">One-carbon metabolism</keyword>
<gene>
    <name evidence="10" type="primary">FOL3_1</name>
    <name evidence="10" type="ORF">GRS66_004016</name>
</gene>
<evidence type="ECO:0000256" key="9">
    <source>
        <dbReference type="PIRNR" id="PIRNR001563"/>
    </source>
</evidence>
<dbReference type="PROSITE" id="PS01011">
    <property type="entry name" value="FOLYLPOLYGLU_SYNT_1"/>
    <property type="match status" value="1"/>
</dbReference>
<keyword evidence="4 9" id="KW-0436">Ligase</keyword>
<dbReference type="PIRSF" id="PIRSF001563">
    <property type="entry name" value="Folylpolyglu_synth"/>
    <property type="match status" value="1"/>
</dbReference>
<dbReference type="GO" id="GO:0005524">
    <property type="term" value="F:ATP binding"/>
    <property type="evidence" value="ECO:0007669"/>
    <property type="project" value="UniProtKB-KW"/>
</dbReference>
<keyword evidence="11" id="KW-1185">Reference proteome</keyword>
<dbReference type="EC" id="6.3.2.12" evidence="9"/>
<dbReference type="FunFam" id="3.90.190.20:FF:000010">
    <property type="entry name" value="Dihydrofolate synthetase"/>
    <property type="match status" value="1"/>
</dbReference>
<dbReference type="InterPro" id="IPR036565">
    <property type="entry name" value="Mur-like_cat_sf"/>
</dbReference>
<dbReference type="GO" id="GO:0006730">
    <property type="term" value="P:one-carbon metabolic process"/>
    <property type="evidence" value="ECO:0007669"/>
    <property type="project" value="UniProtKB-KW"/>
</dbReference>
<dbReference type="InterPro" id="IPR018109">
    <property type="entry name" value="Folylpolyglutamate_synth_CS"/>
</dbReference>
<dbReference type="GO" id="GO:0005739">
    <property type="term" value="C:mitochondrion"/>
    <property type="evidence" value="ECO:0007669"/>
    <property type="project" value="TreeGrafter"/>
</dbReference>
<dbReference type="AlphaFoldDB" id="A0A6C1DX23"/>
<dbReference type="PROSITE" id="PS01012">
    <property type="entry name" value="FOLYLPOLYGLU_SYNT_2"/>
    <property type="match status" value="1"/>
</dbReference>
<dbReference type="InterPro" id="IPR036615">
    <property type="entry name" value="Mur_ligase_C_dom_sf"/>
</dbReference>
<keyword evidence="7 9" id="KW-0067">ATP-binding</keyword>
<dbReference type="GO" id="GO:0005829">
    <property type="term" value="C:cytosol"/>
    <property type="evidence" value="ECO:0007669"/>
    <property type="project" value="TreeGrafter"/>
</dbReference>
<dbReference type="SUPFAM" id="SSF53623">
    <property type="entry name" value="MurD-like peptide ligases, catalytic domain"/>
    <property type="match status" value="1"/>
</dbReference>
<dbReference type="NCBIfam" id="TIGR01499">
    <property type="entry name" value="folC"/>
    <property type="match status" value="1"/>
</dbReference>
<evidence type="ECO:0000256" key="5">
    <source>
        <dbReference type="ARBA" id="ARBA00022723"/>
    </source>
</evidence>
<evidence type="ECO:0000256" key="6">
    <source>
        <dbReference type="ARBA" id="ARBA00022741"/>
    </source>
</evidence>
<comment type="similarity">
    <text evidence="2 9">Belongs to the folylpolyglutamate synthase family.</text>
</comment>
<evidence type="ECO:0000256" key="7">
    <source>
        <dbReference type="ARBA" id="ARBA00022840"/>
    </source>
</evidence>
<dbReference type="Proteomes" id="UP000501346">
    <property type="component" value="Chromosome ScXIII"/>
</dbReference>